<dbReference type="STRING" id="1172190.M947_11570"/>
<dbReference type="EMBL" id="AUPZ01000022">
    <property type="protein sequence ID" value="EQB34329.1"/>
    <property type="molecule type" value="Genomic_DNA"/>
</dbReference>
<dbReference type="Proteomes" id="UP000015520">
    <property type="component" value="Unassembled WGS sequence"/>
</dbReference>
<name>T0KC71_9BACT</name>
<evidence type="ECO:0000313" key="1">
    <source>
        <dbReference type="EMBL" id="EQB34329.1"/>
    </source>
</evidence>
<comment type="caution">
    <text evidence="1">The sequence shown here is derived from an EMBL/GenBank/DDBJ whole genome shotgun (WGS) entry which is preliminary data.</text>
</comment>
<keyword evidence="2" id="KW-1185">Reference proteome</keyword>
<evidence type="ECO:0000313" key="2">
    <source>
        <dbReference type="Proteomes" id="UP000015520"/>
    </source>
</evidence>
<reference evidence="1 2" key="1">
    <citation type="submission" date="2013-07" db="EMBL/GenBank/DDBJ databases">
        <title>Sulfurimonas hongkongensis AST-10 Genome Sequencing.</title>
        <authorList>
            <person name="Cai L."/>
            <person name="Zhang T."/>
        </authorList>
    </citation>
    <scope>NUCLEOTIDE SEQUENCE [LARGE SCALE GENOMIC DNA]</scope>
    <source>
        <strain evidence="1 2">AST-10</strain>
    </source>
</reference>
<gene>
    <name evidence="1" type="ORF">M947_11570</name>
</gene>
<accession>T0KC71</accession>
<sequence>MCLIKYTGCPAVALFIVFMIKDKIINLFGGGIKSAKHGNSEVHFFETTKKIKYETSINQNLQQLIPIDITGLSVKRNPKMYQNAVQKCTTS</sequence>
<protein>
    <submittedName>
        <fullName evidence="1">Uncharacterized protein</fullName>
    </submittedName>
</protein>
<proteinExistence type="predicted"/>
<organism evidence="1 2">
    <name type="scientific">Sulfurimonas hongkongensis</name>
    <dbReference type="NCBI Taxonomy" id="1172190"/>
    <lineage>
        <taxon>Bacteria</taxon>
        <taxon>Pseudomonadati</taxon>
        <taxon>Campylobacterota</taxon>
        <taxon>Epsilonproteobacteria</taxon>
        <taxon>Campylobacterales</taxon>
        <taxon>Sulfurimonadaceae</taxon>
        <taxon>Sulfurimonas</taxon>
    </lineage>
</organism>
<dbReference type="AlphaFoldDB" id="T0KC71"/>